<dbReference type="OrthoDB" id="2964928at2"/>
<reference evidence="1 2" key="1">
    <citation type="submission" date="2018-12" db="EMBL/GenBank/DDBJ databases">
        <authorList>
            <person name="Sun L."/>
            <person name="Chen Z."/>
        </authorList>
    </citation>
    <scope>NUCLEOTIDE SEQUENCE [LARGE SCALE GENOMIC DNA]</scope>
    <source>
        <strain evidence="1 2">DSM 15890</strain>
    </source>
</reference>
<organism evidence="1 2">
    <name type="scientific">Paenibacillus anaericanus</name>
    <dbReference type="NCBI Taxonomy" id="170367"/>
    <lineage>
        <taxon>Bacteria</taxon>
        <taxon>Bacillati</taxon>
        <taxon>Bacillota</taxon>
        <taxon>Bacilli</taxon>
        <taxon>Bacillales</taxon>
        <taxon>Paenibacillaceae</taxon>
        <taxon>Paenibacillus</taxon>
    </lineage>
</organism>
<evidence type="ECO:0000313" key="2">
    <source>
        <dbReference type="Proteomes" id="UP000279446"/>
    </source>
</evidence>
<evidence type="ECO:0000313" key="1">
    <source>
        <dbReference type="EMBL" id="RUT43727.1"/>
    </source>
</evidence>
<comment type="caution">
    <text evidence="1">The sequence shown here is derived from an EMBL/GenBank/DDBJ whole genome shotgun (WGS) entry which is preliminary data.</text>
</comment>
<dbReference type="AlphaFoldDB" id="A0A433Y548"/>
<name>A0A433Y548_9BACL</name>
<accession>A0A433Y548</accession>
<dbReference type="Proteomes" id="UP000279446">
    <property type="component" value="Unassembled WGS sequence"/>
</dbReference>
<sequence>MVEAKYDYDCILSLIVTTSDLTPKAKQEAEQFIVDYWRGGIFEQKLMEWGEWQPMDEKVELVST</sequence>
<keyword evidence="2" id="KW-1185">Reference proteome</keyword>
<gene>
    <name evidence="1" type="ORF">EJP82_19500</name>
</gene>
<protein>
    <submittedName>
        <fullName evidence="1">Uncharacterized protein</fullName>
    </submittedName>
</protein>
<dbReference type="EMBL" id="RZNY01000018">
    <property type="protein sequence ID" value="RUT43727.1"/>
    <property type="molecule type" value="Genomic_DNA"/>
</dbReference>
<proteinExistence type="predicted"/>